<proteinExistence type="inferred from homology"/>
<evidence type="ECO:0000256" key="2">
    <source>
        <dbReference type="ARBA" id="ARBA00023002"/>
    </source>
</evidence>
<dbReference type="PANTHER" id="PTHR42760:SF133">
    <property type="entry name" value="3-OXOACYL-[ACYL-CARRIER-PROTEIN] REDUCTASE"/>
    <property type="match status" value="1"/>
</dbReference>
<evidence type="ECO:0000256" key="1">
    <source>
        <dbReference type="ARBA" id="ARBA00006484"/>
    </source>
</evidence>
<dbReference type="GO" id="GO:0016616">
    <property type="term" value="F:oxidoreductase activity, acting on the CH-OH group of donors, NAD or NADP as acceptor"/>
    <property type="evidence" value="ECO:0007669"/>
    <property type="project" value="TreeGrafter"/>
</dbReference>
<accession>A0A0B7K6G8</accession>
<evidence type="ECO:0000256" key="3">
    <source>
        <dbReference type="RuleBase" id="RU000363"/>
    </source>
</evidence>
<dbReference type="GO" id="GO:0006633">
    <property type="term" value="P:fatty acid biosynthetic process"/>
    <property type="evidence" value="ECO:0007669"/>
    <property type="project" value="TreeGrafter"/>
</dbReference>
<evidence type="ECO:0000256" key="4">
    <source>
        <dbReference type="SAM" id="SignalP"/>
    </source>
</evidence>
<dbReference type="PANTHER" id="PTHR42760">
    <property type="entry name" value="SHORT-CHAIN DEHYDROGENASES/REDUCTASES FAMILY MEMBER"/>
    <property type="match status" value="1"/>
</dbReference>
<keyword evidence="2" id="KW-0560">Oxidoreductase</keyword>
<dbReference type="InterPro" id="IPR036291">
    <property type="entry name" value="NAD(P)-bd_dom_sf"/>
</dbReference>
<sequence length="277" mass="29672">MTAALLLGSSLISGAASGIGRATATAFAKHGSPMIALLDKNEALLKTTVSNLRQEFPATEFLPVSYDAGSESSTVNAIEKATSAFGQLRHAVNNAGYPGPLGPSIEISTSEFQELLDVNLTGIWTAQREQIRHMLQQKPDLGTIVNVSSMWGLAGTRSPPMAAYGACFLALKIWTTYKTTFSHVKHIIAKYGIISITKSDANEYAKRGIRINAVCPGFIETPIMKLGGPGIDSIKKYGLNRTPMQRFGDPMEVANTIVFLSSPMATYISGTEVRVDG</sequence>
<organism evidence="5">
    <name type="scientific">Bionectria ochroleuca</name>
    <name type="common">Gliocladium roseum</name>
    <dbReference type="NCBI Taxonomy" id="29856"/>
    <lineage>
        <taxon>Eukaryota</taxon>
        <taxon>Fungi</taxon>
        <taxon>Dikarya</taxon>
        <taxon>Ascomycota</taxon>
        <taxon>Pezizomycotina</taxon>
        <taxon>Sordariomycetes</taxon>
        <taxon>Hypocreomycetidae</taxon>
        <taxon>Hypocreales</taxon>
        <taxon>Bionectriaceae</taxon>
        <taxon>Clonostachys</taxon>
    </lineage>
</organism>
<dbReference type="GO" id="GO:0048038">
    <property type="term" value="F:quinone binding"/>
    <property type="evidence" value="ECO:0007669"/>
    <property type="project" value="TreeGrafter"/>
</dbReference>
<feature type="chain" id="PRO_5002119224" description="NAD(P)-binding protein" evidence="4">
    <location>
        <begin position="18"/>
        <end position="277"/>
    </location>
</feature>
<dbReference type="PRINTS" id="PR00080">
    <property type="entry name" value="SDRFAMILY"/>
</dbReference>
<dbReference type="Gene3D" id="3.40.50.720">
    <property type="entry name" value="NAD(P)-binding Rossmann-like Domain"/>
    <property type="match status" value="1"/>
</dbReference>
<dbReference type="CDD" id="cd05233">
    <property type="entry name" value="SDR_c"/>
    <property type="match status" value="1"/>
</dbReference>
<reference evidence="5" key="1">
    <citation type="submission" date="2015-01" db="EMBL/GenBank/DDBJ databases">
        <authorList>
            <person name="Durling Mikael"/>
        </authorList>
    </citation>
    <scope>NUCLEOTIDE SEQUENCE</scope>
</reference>
<feature type="signal peptide" evidence="4">
    <location>
        <begin position="1"/>
        <end position="17"/>
    </location>
</feature>
<dbReference type="SUPFAM" id="SSF51735">
    <property type="entry name" value="NAD(P)-binding Rossmann-fold domains"/>
    <property type="match status" value="1"/>
</dbReference>
<dbReference type="Pfam" id="PF00106">
    <property type="entry name" value="adh_short"/>
    <property type="match status" value="1"/>
</dbReference>
<dbReference type="EMBL" id="CDPU01000022">
    <property type="protein sequence ID" value="CEO51172.1"/>
    <property type="molecule type" value="Genomic_DNA"/>
</dbReference>
<evidence type="ECO:0008006" key="6">
    <source>
        <dbReference type="Google" id="ProtNLM"/>
    </source>
</evidence>
<dbReference type="Pfam" id="PF13561">
    <property type="entry name" value="adh_short_C2"/>
    <property type="match status" value="1"/>
</dbReference>
<dbReference type="PRINTS" id="PR00081">
    <property type="entry name" value="GDHRDH"/>
</dbReference>
<dbReference type="AlphaFoldDB" id="A0A0B7K6G8"/>
<name>A0A0B7K6G8_BIOOC</name>
<gene>
    <name evidence="5" type="ORF">BN869_000007230_1</name>
</gene>
<comment type="similarity">
    <text evidence="1 3">Belongs to the short-chain dehydrogenases/reductases (SDR) family.</text>
</comment>
<evidence type="ECO:0000313" key="5">
    <source>
        <dbReference type="EMBL" id="CEO51172.1"/>
    </source>
</evidence>
<protein>
    <recommendedName>
        <fullName evidence="6">NAD(P)-binding protein</fullName>
    </recommendedName>
</protein>
<keyword evidence="4" id="KW-0732">Signal</keyword>
<dbReference type="InterPro" id="IPR002347">
    <property type="entry name" value="SDR_fam"/>
</dbReference>